<reference evidence="2" key="1">
    <citation type="submission" date="2020-05" db="EMBL/GenBank/DDBJ databases">
        <title>Phylogenomic resolution of chytrid fungi.</title>
        <authorList>
            <person name="Stajich J.E."/>
            <person name="Amses K."/>
            <person name="Simmons R."/>
            <person name="Seto K."/>
            <person name="Myers J."/>
            <person name="Bonds A."/>
            <person name="Quandt C.A."/>
            <person name="Barry K."/>
            <person name="Liu P."/>
            <person name="Grigoriev I."/>
            <person name="Longcore J.E."/>
            <person name="James T.Y."/>
        </authorList>
    </citation>
    <scope>NUCLEOTIDE SEQUENCE</scope>
    <source>
        <strain evidence="2">JEL0318</strain>
    </source>
</reference>
<keyword evidence="1" id="KW-0472">Membrane</keyword>
<comment type="caution">
    <text evidence="2">The sequence shown here is derived from an EMBL/GenBank/DDBJ whole genome shotgun (WGS) entry which is preliminary data.</text>
</comment>
<accession>A0AAD5X1Q6</accession>
<organism evidence="2 3">
    <name type="scientific">Rhizophlyctis rosea</name>
    <dbReference type="NCBI Taxonomy" id="64517"/>
    <lineage>
        <taxon>Eukaryota</taxon>
        <taxon>Fungi</taxon>
        <taxon>Fungi incertae sedis</taxon>
        <taxon>Chytridiomycota</taxon>
        <taxon>Chytridiomycota incertae sedis</taxon>
        <taxon>Chytridiomycetes</taxon>
        <taxon>Rhizophlyctidales</taxon>
        <taxon>Rhizophlyctidaceae</taxon>
        <taxon>Rhizophlyctis</taxon>
    </lineage>
</organism>
<dbReference type="EMBL" id="JADGJD010000990">
    <property type="protein sequence ID" value="KAJ3047289.1"/>
    <property type="molecule type" value="Genomic_DNA"/>
</dbReference>
<feature type="transmembrane region" description="Helical" evidence="1">
    <location>
        <begin position="129"/>
        <end position="148"/>
    </location>
</feature>
<keyword evidence="3" id="KW-1185">Reference proteome</keyword>
<dbReference type="Proteomes" id="UP001212841">
    <property type="component" value="Unassembled WGS sequence"/>
</dbReference>
<evidence type="ECO:0000256" key="1">
    <source>
        <dbReference type="SAM" id="Phobius"/>
    </source>
</evidence>
<proteinExistence type="predicted"/>
<keyword evidence="1" id="KW-1133">Transmembrane helix</keyword>
<keyword evidence="1" id="KW-0812">Transmembrane</keyword>
<sequence length="149" mass="15706">MQGAGQGGRSYRTLIPVSEALNIPITALDKVHMTAQEVAEHIKGLGSRKVLICWEHTGLHDVAVALGLTEEDAPQYKGTDYDTVWEITGGNLKKWDQGCTQPGSNEGGLDFGASGSGALGVMGRGREVVMGWWVVAVGTVILSVLFGGP</sequence>
<protein>
    <submittedName>
        <fullName evidence="2">Uncharacterized protein</fullName>
    </submittedName>
</protein>
<name>A0AAD5X1Q6_9FUNG</name>
<evidence type="ECO:0000313" key="3">
    <source>
        <dbReference type="Proteomes" id="UP001212841"/>
    </source>
</evidence>
<evidence type="ECO:0000313" key="2">
    <source>
        <dbReference type="EMBL" id="KAJ3047289.1"/>
    </source>
</evidence>
<dbReference type="AlphaFoldDB" id="A0AAD5X1Q6"/>
<gene>
    <name evidence="2" type="ORF">HK097_011679</name>
</gene>